<gene>
    <name evidence="3" type="ORF">Ctaglu_37250</name>
</gene>
<reference evidence="3 4" key="1">
    <citation type="submission" date="2018-11" db="EMBL/GenBank/DDBJ databases">
        <title>Genome sequencing and assembly of Clostridium tagluense strain A121.</title>
        <authorList>
            <person name="Murakami T."/>
            <person name="Segawa T."/>
            <person name="Shcherbakova V.A."/>
            <person name="Mori H."/>
            <person name="Yoshimura Y."/>
        </authorList>
    </citation>
    <scope>NUCLEOTIDE SEQUENCE [LARGE SCALE GENOMIC DNA]</scope>
    <source>
        <strain evidence="3 4">A121</strain>
    </source>
</reference>
<keyword evidence="2" id="KW-0812">Transmembrane</keyword>
<dbReference type="EMBL" id="BHYK01000026">
    <property type="protein sequence ID" value="GCD12102.1"/>
    <property type="molecule type" value="Genomic_DNA"/>
</dbReference>
<comment type="caution">
    <text evidence="3">The sequence shown here is derived from an EMBL/GenBank/DDBJ whole genome shotgun (WGS) entry which is preliminary data.</text>
</comment>
<feature type="transmembrane region" description="Helical" evidence="2">
    <location>
        <begin position="36"/>
        <end position="54"/>
    </location>
</feature>
<keyword evidence="4" id="KW-1185">Reference proteome</keyword>
<sequence length="123" mass="14201">MNMFITILSIVAVSLLSLVLYNVLKTYVLYKIKINKWVVLGIAMASFVLPTIMWPNMPKYVANNIIPGIFVILFLWFMDLSGFIKKRSVSKTNYTNTNSKKDKKDDIVMRPKAKPNRVKNNKK</sequence>
<feature type="compositionally biased region" description="Basic residues" evidence="1">
    <location>
        <begin position="111"/>
        <end position="123"/>
    </location>
</feature>
<evidence type="ECO:0000313" key="3">
    <source>
        <dbReference type="EMBL" id="GCD12102.1"/>
    </source>
</evidence>
<proteinExistence type="predicted"/>
<dbReference type="AlphaFoldDB" id="A0A401URB9"/>
<feature type="transmembrane region" description="Helical" evidence="2">
    <location>
        <begin position="60"/>
        <end position="78"/>
    </location>
</feature>
<dbReference type="OrthoDB" id="1923861at2"/>
<keyword evidence="2" id="KW-0472">Membrane</keyword>
<protein>
    <submittedName>
        <fullName evidence="3">Uncharacterized protein</fullName>
    </submittedName>
</protein>
<evidence type="ECO:0000256" key="2">
    <source>
        <dbReference type="SAM" id="Phobius"/>
    </source>
</evidence>
<dbReference type="Proteomes" id="UP000287872">
    <property type="component" value="Unassembled WGS sequence"/>
</dbReference>
<evidence type="ECO:0000313" key="4">
    <source>
        <dbReference type="Proteomes" id="UP000287872"/>
    </source>
</evidence>
<name>A0A401URB9_9CLOT</name>
<evidence type="ECO:0000256" key="1">
    <source>
        <dbReference type="SAM" id="MobiDB-lite"/>
    </source>
</evidence>
<accession>A0A401URB9</accession>
<dbReference type="RefSeq" id="WP_125004511.1">
    <property type="nucleotide sequence ID" value="NZ_BHYK01000026.1"/>
</dbReference>
<feature type="transmembrane region" description="Helical" evidence="2">
    <location>
        <begin position="6"/>
        <end position="24"/>
    </location>
</feature>
<keyword evidence="2" id="KW-1133">Transmembrane helix</keyword>
<feature type="region of interest" description="Disordered" evidence="1">
    <location>
        <begin position="93"/>
        <end position="123"/>
    </location>
</feature>
<feature type="compositionally biased region" description="Basic and acidic residues" evidence="1">
    <location>
        <begin position="99"/>
        <end position="109"/>
    </location>
</feature>
<organism evidence="3 4">
    <name type="scientific">Clostridium tagluense</name>
    <dbReference type="NCBI Taxonomy" id="360422"/>
    <lineage>
        <taxon>Bacteria</taxon>
        <taxon>Bacillati</taxon>
        <taxon>Bacillota</taxon>
        <taxon>Clostridia</taxon>
        <taxon>Eubacteriales</taxon>
        <taxon>Clostridiaceae</taxon>
        <taxon>Clostridium</taxon>
    </lineage>
</organism>